<dbReference type="EMBL" id="SNYC01000004">
    <property type="protein sequence ID" value="TDQ09437.1"/>
    <property type="molecule type" value="Genomic_DNA"/>
</dbReference>
<dbReference type="SUPFAM" id="SSF49879">
    <property type="entry name" value="SMAD/FHA domain"/>
    <property type="match status" value="1"/>
</dbReference>
<feature type="domain" description="FHA" evidence="1">
    <location>
        <begin position="130"/>
        <end position="193"/>
    </location>
</feature>
<name>A0A4V3D165_9SPHI</name>
<evidence type="ECO:0000313" key="3">
    <source>
        <dbReference type="Proteomes" id="UP000295620"/>
    </source>
</evidence>
<dbReference type="AlphaFoldDB" id="A0A4V3D165"/>
<accession>A0A4V3D165</accession>
<keyword evidence="3" id="KW-1185">Reference proteome</keyword>
<protein>
    <submittedName>
        <fullName evidence="2">FHA domain-containing protein</fullName>
    </submittedName>
</protein>
<evidence type="ECO:0000313" key="2">
    <source>
        <dbReference type="EMBL" id="TDQ09437.1"/>
    </source>
</evidence>
<organism evidence="2 3">
    <name type="scientific">Pedobacter metabolipauper</name>
    <dbReference type="NCBI Taxonomy" id="425513"/>
    <lineage>
        <taxon>Bacteria</taxon>
        <taxon>Pseudomonadati</taxon>
        <taxon>Bacteroidota</taxon>
        <taxon>Sphingobacteriia</taxon>
        <taxon>Sphingobacteriales</taxon>
        <taxon>Sphingobacteriaceae</taxon>
        <taxon>Pedobacter</taxon>
    </lineage>
</organism>
<evidence type="ECO:0000259" key="1">
    <source>
        <dbReference type="PROSITE" id="PS50006"/>
    </source>
</evidence>
<comment type="caution">
    <text evidence="2">The sequence shown here is derived from an EMBL/GenBank/DDBJ whole genome shotgun (WGS) entry which is preliminary data.</text>
</comment>
<dbReference type="Gene3D" id="2.60.200.20">
    <property type="match status" value="1"/>
</dbReference>
<sequence length="244" mass="27334">MTRVELLDFLELPDSSSEDEIRIRLDDKLTYFQHLTENAPNDFLKKLHSANTEKIKNIQKELSAAGAKGPTPTTNHLMVNVDTPYSAHADTVTTGANILSAQRNKDAVAWLVRHTENQSAKTFPLYYGKNYIGRNAHPAVHTIVINEDPYVSRIHTLLDVTNTNPLEIIVSDDSHGNAGRASKNGTYINGNENRLTKKMIIGENDTIQVGMTKFNIKPSTNNINDILQEVEESEYMKTVVINLF</sequence>
<dbReference type="OrthoDB" id="949044at2"/>
<dbReference type="InterPro" id="IPR000253">
    <property type="entry name" value="FHA_dom"/>
</dbReference>
<dbReference type="Pfam" id="PF00498">
    <property type="entry name" value="FHA"/>
    <property type="match status" value="1"/>
</dbReference>
<dbReference type="PROSITE" id="PS50006">
    <property type="entry name" value="FHA_DOMAIN"/>
    <property type="match status" value="1"/>
</dbReference>
<reference evidence="2 3" key="1">
    <citation type="submission" date="2019-03" db="EMBL/GenBank/DDBJ databases">
        <title>Genomic Encyclopedia of Archaeal and Bacterial Type Strains, Phase II (KMG-II): from individual species to whole genera.</title>
        <authorList>
            <person name="Goeker M."/>
        </authorList>
    </citation>
    <scope>NUCLEOTIDE SEQUENCE [LARGE SCALE GENOMIC DNA]</scope>
    <source>
        <strain evidence="2 3">DSM 19035</strain>
    </source>
</reference>
<proteinExistence type="predicted"/>
<dbReference type="InterPro" id="IPR008984">
    <property type="entry name" value="SMAD_FHA_dom_sf"/>
</dbReference>
<dbReference type="RefSeq" id="WP_133575521.1">
    <property type="nucleotide sequence ID" value="NZ_SNYC01000004.1"/>
</dbReference>
<gene>
    <name evidence="2" type="ORF">ATK78_1591</name>
</gene>
<dbReference type="CDD" id="cd00060">
    <property type="entry name" value="FHA"/>
    <property type="match status" value="1"/>
</dbReference>
<dbReference type="Proteomes" id="UP000295620">
    <property type="component" value="Unassembled WGS sequence"/>
</dbReference>